<evidence type="ECO:0000256" key="3">
    <source>
        <dbReference type="ARBA" id="ARBA00023004"/>
    </source>
</evidence>
<dbReference type="NCBIfam" id="TIGR02481">
    <property type="entry name" value="hemeryth_dom"/>
    <property type="match status" value="1"/>
</dbReference>
<dbReference type="InterPro" id="IPR029787">
    <property type="entry name" value="Nucleotide_cyclase"/>
</dbReference>
<dbReference type="GO" id="GO:0004016">
    <property type="term" value="F:adenylate cyclase activity"/>
    <property type="evidence" value="ECO:0007669"/>
    <property type="project" value="UniProtKB-ARBA"/>
</dbReference>
<proteinExistence type="inferred from homology"/>
<accession>A0A8J6N5V9</accession>
<dbReference type="EMBL" id="JACNLL010000055">
    <property type="protein sequence ID" value="MBC8199536.1"/>
    <property type="molecule type" value="Genomic_DNA"/>
</dbReference>
<dbReference type="InterPro" id="IPR012312">
    <property type="entry name" value="Hemerythrin-like"/>
</dbReference>
<organism evidence="5 6">
    <name type="scientific">Candidatus Desulfaltia bathyphila</name>
    <dbReference type="NCBI Taxonomy" id="2841697"/>
    <lineage>
        <taxon>Bacteria</taxon>
        <taxon>Pseudomonadati</taxon>
        <taxon>Thermodesulfobacteriota</taxon>
        <taxon>Desulfobacteria</taxon>
        <taxon>Desulfobacterales</taxon>
        <taxon>Desulfobacterales incertae sedis</taxon>
        <taxon>Candidatus Desulfaltia</taxon>
    </lineage>
</organism>
<name>A0A8J6N5V9_9BACT</name>
<comment type="similarity">
    <text evidence="1">Belongs to the hemerythrin family.</text>
</comment>
<dbReference type="AlphaFoldDB" id="A0A8J6N5V9"/>
<dbReference type="CDD" id="cd12107">
    <property type="entry name" value="Hemerythrin"/>
    <property type="match status" value="1"/>
</dbReference>
<keyword evidence="3" id="KW-0408">Iron</keyword>
<feature type="domain" description="Guanylate cyclase" evidence="4">
    <location>
        <begin position="1"/>
        <end position="119"/>
    </location>
</feature>
<dbReference type="PANTHER" id="PTHR43081">
    <property type="entry name" value="ADENYLATE CYCLASE, TERMINAL-DIFFERENTIATION SPECIFIC-RELATED"/>
    <property type="match status" value="1"/>
</dbReference>
<dbReference type="InterPro" id="IPR012827">
    <property type="entry name" value="Hemerythrin_metal-bd"/>
</dbReference>
<dbReference type="NCBIfam" id="NF033749">
    <property type="entry name" value="bact_hemeryth"/>
    <property type="match status" value="1"/>
</dbReference>
<dbReference type="GO" id="GO:0006171">
    <property type="term" value="P:cAMP biosynthetic process"/>
    <property type="evidence" value="ECO:0007669"/>
    <property type="project" value="TreeGrafter"/>
</dbReference>
<dbReference type="Pfam" id="PF01814">
    <property type="entry name" value="Hemerythrin"/>
    <property type="match status" value="1"/>
</dbReference>
<dbReference type="InterPro" id="IPR050697">
    <property type="entry name" value="Adenylyl/Guanylyl_Cyclase_3/4"/>
</dbReference>
<evidence type="ECO:0000313" key="6">
    <source>
        <dbReference type="Proteomes" id="UP000603545"/>
    </source>
</evidence>
<comment type="caution">
    <text evidence="5">The sequence shown here is derived from an EMBL/GenBank/DDBJ whole genome shotgun (WGS) entry which is preliminary data.</text>
</comment>
<dbReference type="InterPro" id="IPR035938">
    <property type="entry name" value="Hemerythrin-like_sf"/>
</dbReference>
<dbReference type="Gene3D" id="3.30.70.1230">
    <property type="entry name" value="Nucleotide cyclase"/>
    <property type="match status" value="1"/>
</dbReference>
<dbReference type="Gene3D" id="1.20.120.50">
    <property type="entry name" value="Hemerythrin-like"/>
    <property type="match status" value="1"/>
</dbReference>
<dbReference type="PANTHER" id="PTHR43081:SF1">
    <property type="entry name" value="ADENYLATE CYCLASE, TERMINAL-DIFFERENTIATION SPECIFIC"/>
    <property type="match status" value="1"/>
</dbReference>
<evidence type="ECO:0000259" key="4">
    <source>
        <dbReference type="PROSITE" id="PS50125"/>
    </source>
</evidence>
<dbReference type="InterPro" id="IPR001054">
    <property type="entry name" value="A/G_cyclase"/>
</dbReference>
<dbReference type="SUPFAM" id="SSF47188">
    <property type="entry name" value="Hemerythrin-like"/>
    <property type="match status" value="1"/>
</dbReference>
<dbReference type="Proteomes" id="UP000603545">
    <property type="component" value="Unassembled WGS sequence"/>
</dbReference>
<keyword evidence="2" id="KW-0479">Metal-binding</keyword>
<dbReference type="SUPFAM" id="SSF55073">
    <property type="entry name" value="Nucleotide cyclase"/>
    <property type="match status" value="1"/>
</dbReference>
<sequence>MQNKSKFNPIISNITDFINSYLSQMEPVILAHNGIIDKYVGDSIMALFPSSSDEAVRCAIAIHAKLNEYNTGREKVHYPPIRIGIGLNTGLLMLGTIGGDKRMESTVIGDAVNLASRIEGMSKKYEAGLLISEYTFYDLKRPDKIAMRFLDRVKVKGKTQPQSVYEVFDIDPPEIVEGKKATLKIFEEALAHYHFKHVDTSKKMIEECLRINPLDSSAQFYLDRCNAFLQTGVHESTGELLLSIEWTPEFEFGVAKIDEQHRELFEQCNKLMESILKGKGLDEVNKIISFLDEYIITHFRDEEKLMKEYEYPFLHFQKWQHSKFSRHFEKFKKEISMIDDSNRFFLLFRIRLLIVDWLVNHTLKFDKHLGRFIKRKRLGLA</sequence>
<dbReference type="PROSITE" id="PS50125">
    <property type="entry name" value="GUANYLATE_CYCLASE_2"/>
    <property type="match status" value="1"/>
</dbReference>
<protein>
    <submittedName>
        <fullName evidence="5">Bacteriohemerythrin</fullName>
    </submittedName>
</protein>
<dbReference type="Pfam" id="PF00211">
    <property type="entry name" value="Guanylate_cyc"/>
    <property type="match status" value="1"/>
</dbReference>
<evidence type="ECO:0000313" key="5">
    <source>
        <dbReference type="EMBL" id="MBC8199536.1"/>
    </source>
</evidence>
<reference evidence="5 6" key="1">
    <citation type="submission" date="2020-08" db="EMBL/GenBank/DDBJ databases">
        <title>Bridging the membrane lipid divide: bacteria of the FCB group superphylum have the potential to synthesize archaeal ether lipids.</title>
        <authorList>
            <person name="Villanueva L."/>
            <person name="Von Meijenfeldt F.A.B."/>
            <person name="Westbye A.B."/>
            <person name="Yadav S."/>
            <person name="Hopmans E.C."/>
            <person name="Dutilh B.E."/>
            <person name="Sinninghe Damste J.S."/>
        </authorList>
    </citation>
    <scope>NUCLEOTIDE SEQUENCE [LARGE SCALE GENOMIC DNA]</scope>
    <source>
        <strain evidence="5">NIOZ-UU82</strain>
    </source>
</reference>
<dbReference type="GO" id="GO:0046872">
    <property type="term" value="F:metal ion binding"/>
    <property type="evidence" value="ECO:0007669"/>
    <property type="project" value="UniProtKB-KW"/>
</dbReference>
<gene>
    <name evidence="5" type="ORF">H8E80_05755</name>
</gene>
<evidence type="ECO:0000256" key="2">
    <source>
        <dbReference type="ARBA" id="ARBA00022723"/>
    </source>
</evidence>
<evidence type="ECO:0000256" key="1">
    <source>
        <dbReference type="ARBA" id="ARBA00010587"/>
    </source>
</evidence>
<dbReference type="CDD" id="cd07302">
    <property type="entry name" value="CHD"/>
    <property type="match status" value="1"/>
</dbReference>
<dbReference type="GO" id="GO:0035556">
    <property type="term" value="P:intracellular signal transduction"/>
    <property type="evidence" value="ECO:0007669"/>
    <property type="project" value="InterPro"/>
</dbReference>